<feature type="signal peptide" evidence="1">
    <location>
        <begin position="1"/>
        <end position="19"/>
    </location>
</feature>
<dbReference type="AlphaFoldDB" id="A0A444LH90"/>
<gene>
    <name evidence="2" type="ORF">EPK99_07325</name>
</gene>
<dbReference type="RefSeq" id="WP_128442400.1">
    <property type="nucleotide sequence ID" value="NZ_SBIP01000002.1"/>
</dbReference>
<proteinExistence type="predicted"/>
<comment type="caution">
    <text evidence="2">The sequence shown here is derived from an EMBL/GenBank/DDBJ whole genome shotgun (WGS) entry which is preliminary data.</text>
</comment>
<protein>
    <submittedName>
        <fullName evidence="2">Uncharacterized protein</fullName>
    </submittedName>
</protein>
<evidence type="ECO:0000313" key="2">
    <source>
        <dbReference type="EMBL" id="RWX78422.1"/>
    </source>
</evidence>
<evidence type="ECO:0000313" key="3">
    <source>
        <dbReference type="Proteomes" id="UP000287687"/>
    </source>
</evidence>
<feature type="chain" id="PRO_5019177661" evidence="1">
    <location>
        <begin position="20"/>
        <end position="84"/>
    </location>
</feature>
<sequence length="84" mass="9400">MRMTLTALAFLTLAVGAQARPLEPVDGSITYRTPEVRMGFSRVPAGSTFEHHFYDGSGNHIVETYRVRPDGTLEIIDRLNRQHG</sequence>
<dbReference type="EMBL" id="SBIP01000002">
    <property type="protein sequence ID" value="RWX78422.1"/>
    <property type="molecule type" value="Genomic_DNA"/>
</dbReference>
<dbReference type="Proteomes" id="UP000287687">
    <property type="component" value="Unassembled WGS sequence"/>
</dbReference>
<organism evidence="2 3">
    <name type="scientific">Neorhizobium lilium</name>
    <dbReference type="NCBI Taxonomy" id="2503024"/>
    <lineage>
        <taxon>Bacteria</taxon>
        <taxon>Pseudomonadati</taxon>
        <taxon>Pseudomonadota</taxon>
        <taxon>Alphaproteobacteria</taxon>
        <taxon>Hyphomicrobiales</taxon>
        <taxon>Rhizobiaceae</taxon>
        <taxon>Rhizobium/Agrobacterium group</taxon>
        <taxon>Neorhizobium</taxon>
    </lineage>
</organism>
<dbReference type="OrthoDB" id="8373262at2"/>
<name>A0A444LH90_9HYPH</name>
<evidence type="ECO:0000256" key="1">
    <source>
        <dbReference type="SAM" id="SignalP"/>
    </source>
</evidence>
<accession>A0A444LH90</accession>
<reference evidence="2 3" key="1">
    <citation type="submission" date="2019-01" db="EMBL/GenBank/DDBJ databases">
        <title>The draft genome of Rhizobium sp. 24NR.</title>
        <authorList>
            <person name="Liu L."/>
            <person name="Liang L."/>
            <person name="Shi S."/>
            <person name="Xu L."/>
            <person name="Wang X."/>
            <person name="Li L."/>
            <person name="Zhang X."/>
        </authorList>
    </citation>
    <scope>NUCLEOTIDE SEQUENCE [LARGE SCALE GENOMIC DNA]</scope>
    <source>
        <strain evidence="2 3">24NR</strain>
    </source>
</reference>
<keyword evidence="1" id="KW-0732">Signal</keyword>
<keyword evidence="3" id="KW-1185">Reference proteome</keyword>